<dbReference type="Gene3D" id="3.40.225.10">
    <property type="entry name" value="Class II aldolase/adducin N-terminal domain"/>
    <property type="match status" value="1"/>
</dbReference>
<comment type="similarity">
    <text evidence="3">Belongs to the aldolase class II family. AraD/FucA subfamily.</text>
</comment>
<reference evidence="8 9" key="1">
    <citation type="submission" date="2016-10" db="EMBL/GenBank/DDBJ databases">
        <authorList>
            <person name="Varghese N."/>
            <person name="Submissions S."/>
        </authorList>
    </citation>
    <scope>NUCLEOTIDE SEQUENCE [LARGE SCALE GENOMIC DNA]</scope>
    <source>
        <strain evidence="8 9">DSM 20586</strain>
    </source>
</reference>
<dbReference type="PANTHER" id="PTHR22789">
    <property type="entry name" value="FUCULOSE PHOSPHATE ALDOLASE"/>
    <property type="match status" value="1"/>
</dbReference>
<evidence type="ECO:0000259" key="7">
    <source>
        <dbReference type="SMART" id="SM01007"/>
    </source>
</evidence>
<dbReference type="GO" id="GO:0016832">
    <property type="term" value="F:aldehyde-lyase activity"/>
    <property type="evidence" value="ECO:0007669"/>
    <property type="project" value="TreeGrafter"/>
</dbReference>
<keyword evidence="5" id="KW-0479">Metal-binding</keyword>
<keyword evidence="6" id="KW-0862">Zinc</keyword>
<dbReference type="EMBL" id="FNSH01000001">
    <property type="protein sequence ID" value="SEB83713.1"/>
    <property type="molecule type" value="Genomic_DNA"/>
</dbReference>
<organism evidence="8 9">
    <name type="scientific">Atopobium minutum</name>
    <dbReference type="NCBI Taxonomy" id="1381"/>
    <lineage>
        <taxon>Bacteria</taxon>
        <taxon>Bacillati</taxon>
        <taxon>Actinomycetota</taxon>
        <taxon>Coriobacteriia</taxon>
        <taxon>Coriobacteriales</taxon>
        <taxon>Atopobiaceae</taxon>
        <taxon>Atopobium</taxon>
    </lineage>
</organism>
<dbReference type="InterPro" id="IPR050197">
    <property type="entry name" value="Aldolase_class_II_sugar_metab"/>
</dbReference>
<protein>
    <recommendedName>
        <fullName evidence="4">L-ribulose-5-phosphate 4-epimerase</fullName>
        <ecNumber evidence="4">5.1.3.4</ecNumber>
    </recommendedName>
</protein>
<comment type="catalytic activity">
    <reaction evidence="1">
        <text>L-ribulose 5-phosphate = D-xylulose 5-phosphate</text>
        <dbReference type="Rhea" id="RHEA:22368"/>
        <dbReference type="ChEBI" id="CHEBI:57737"/>
        <dbReference type="ChEBI" id="CHEBI:58226"/>
        <dbReference type="EC" id="5.1.3.4"/>
    </reaction>
</comment>
<comment type="caution">
    <text evidence="8">The sequence shown here is derived from an EMBL/GenBank/DDBJ whole genome shotgun (WGS) entry which is preliminary data.</text>
</comment>
<accession>A0AB38A787</accession>
<dbReference type="EC" id="5.1.3.4" evidence="4"/>
<evidence type="ECO:0000256" key="1">
    <source>
        <dbReference type="ARBA" id="ARBA00001726"/>
    </source>
</evidence>
<dbReference type="InterPro" id="IPR001303">
    <property type="entry name" value="Aldolase_II/adducin_N"/>
</dbReference>
<dbReference type="PANTHER" id="PTHR22789:SF8">
    <property type="entry name" value="L-RIBULOSE-5-PHOSPHATE 4-EPIMERASE SGBE"/>
    <property type="match status" value="1"/>
</dbReference>
<dbReference type="GO" id="GO:0046872">
    <property type="term" value="F:metal ion binding"/>
    <property type="evidence" value="ECO:0007669"/>
    <property type="project" value="UniProtKB-KW"/>
</dbReference>
<evidence type="ECO:0000256" key="3">
    <source>
        <dbReference type="ARBA" id="ARBA00010037"/>
    </source>
</evidence>
<sequence length="221" mass="24429">MLLRELRTQVCQANKELKNNGLVLWTSGNVSARDPETGYVVIKPSGVLFDDLTPEKIVVIDLEGKVIDGDMKPSVDTLSHLYIYKHRSDINGVVHTHSPYATSFAITGEPLEIYTTTSAAVFGGPIPVSDFATIGEEEIGKEVVEKIGTSTAILIRNHGVFTIGENFTKALKNAVVLEETAQSVHYAMCRQKIEPLTSETIHRGYQIYEETYGQHPVRNLL</sequence>
<comment type="cofactor">
    <cofactor evidence="2">
        <name>Zn(2+)</name>
        <dbReference type="ChEBI" id="CHEBI:29105"/>
    </cofactor>
</comment>
<evidence type="ECO:0000256" key="6">
    <source>
        <dbReference type="ARBA" id="ARBA00022833"/>
    </source>
</evidence>
<dbReference type="SMART" id="SM01007">
    <property type="entry name" value="Aldolase_II"/>
    <property type="match status" value="1"/>
</dbReference>
<evidence type="ECO:0000313" key="9">
    <source>
        <dbReference type="Proteomes" id="UP000183687"/>
    </source>
</evidence>
<dbReference type="SUPFAM" id="SSF53639">
    <property type="entry name" value="AraD/HMP-PK domain-like"/>
    <property type="match status" value="1"/>
</dbReference>
<dbReference type="AlphaFoldDB" id="A0AB38A787"/>
<dbReference type="Pfam" id="PF00596">
    <property type="entry name" value="Aldolase_II"/>
    <property type="match status" value="1"/>
</dbReference>
<name>A0AB38A787_9ACTN</name>
<evidence type="ECO:0000256" key="2">
    <source>
        <dbReference type="ARBA" id="ARBA00001947"/>
    </source>
</evidence>
<gene>
    <name evidence="8" type="ORF">SAMN04489746_1148</name>
</gene>
<dbReference type="GO" id="GO:0008742">
    <property type="term" value="F:L-ribulose-phosphate 4-epimerase activity"/>
    <property type="evidence" value="ECO:0007669"/>
    <property type="project" value="UniProtKB-EC"/>
</dbReference>
<evidence type="ECO:0000256" key="4">
    <source>
        <dbReference type="ARBA" id="ARBA00013186"/>
    </source>
</evidence>
<evidence type="ECO:0000256" key="5">
    <source>
        <dbReference type="ARBA" id="ARBA00022723"/>
    </source>
</evidence>
<dbReference type="NCBIfam" id="NF005123">
    <property type="entry name" value="PRK06557.1"/>
    <property type="match status" value="1"/>
</dbReference>
<proteinExistence type="inferred from homology"/>
<evidence type="ECO:0000313" key="8">
    <source>
        <dbReference type="EMBL" id="SEB83713.1"/>
    </source>
</evidence>
<dbReference type="GO" id="GO:0005829">
    <property type="term" value="C:cytosol"/>
    <property type="evidence" value="ECO:0007669"/>
    <property type="project" value="TreeGrafter"/>
</dbReference>
<dbReference type="GO" id="GO:0019323">
    <property type="term" value="P:pentose catabolic process"/>
    <property type="evidence" value="ECO:0007669"/>
    <property type="project" value="TreeGrafter"/>
</dbReference>
<feature type="domain" description="Class II aldolase/adducin N-terminal" evidence="7">
    <location>
        <begin position="8"/>
        <end position="185"/>
    </location>
</feature>
<dbReference type="Proteomes" id="UP000183687">
    <property type="component" value="Unassembled WGS sequence"/>
</dbReference>
<dbReference type="RefSeq" id="WP_002564208.1">
    <property type="nucleotide sequence ID" value="NZ_CALJSN010000009.1"/>
</dbReference>
<dbReference type="InterPro" id="IPR036409">
    <property type="entry name" value="Aldolase_II/adducin_N_sf"/>
</dbReference>